<evidence type="ECO:0000256" key="10">
    <source>
        <dbReference type="SAM" id="MobiDB-lite"/>
    </source>
</evidence>
<evidence type="ECO:0000313" key="14">
    <source>
        <dbReference type="WBParaSite" id="L893_g30573.t1"/>
    </source>
</evidence>
<feature type="compositionally biased region" description="Basic and acidic residues" evidence="10">
    <location>
        <begin position="476"/>
        <end position="487"/>
    </location>
</feature>
<dbReference type="CDD" id="cd00637">
    <property type="entry name" value="7tm_classA_rhodopsin-like"/>
    <property type="match status" value="1"/>
</dbReference>
<feature type="transmembrane region" description="Helical" evidence="11">
    <location>
        <begin position="104"/>
        <end position="126"/>
    </location>
</feature>
<keyword evidence="5" id="KW-0297">G-protein coupled receptor</keyword>
<keyword evidence="8" id="KW-0325">Glycoprotein</keyword>
<feature type="transmembrane region" description="Helical" evidence="11">
    <location>
        <begin position="138"/>
        <end position="161"/>
    </location>
</feature>
<feature type="transmembrane region" description="Helical" evidence="11">
    <location>
        <begin position="287"/>
        <end position="311"/>
    </location>
</feature>
<dbReference type="PANTHER" id="PTHR24246">
    <property type="entry name" value="OLFACTORY RECEPTOR AND ADENOSINE RECEPTOR"/>
    <property type="match status" value="1"/>
</dbReference>
<proteinExistence type="predicted"/>
<reference evidence="14" key="1">
    <citation type="submission" date="2016-11" db="UniProtKB">
        <authorList>
            <consortium name="WormBaseParasite"/>
        </authorList>
    </citation>
    <scope>IDENTIFICATION</scope>
</reference>
<keyword evidence="3 11" id="KW-0812">Transmembrane</keyword>
<evidence type="ECO:0000256" key="3">
    <source>
        <dbReference type="ARBA" id="ARBA00022692"/>
    </source>
</evidence>
<dbReference type="InterPro" id="IPR017452">
    <property type="entry name" value="GPCR_Rhodpsn_7TM"/>
</dbReference>
<organism evidence="13 14">
    <name type="scientific">Steinernema glaseri</name>
    <dbReference type="NCBI Taxonomy" id="37863"/>
    <lineage>
        <taxon>Eukaryota</taxon>
        <taxon>Metazoa</taxon>
        <taxon>Ecdysozoa</taxon>
        <taxon>Nematoda</taxon>
        <taxon>Chromadorea</taxon>
        <taxon>Rhabditida</taxon>
        <taxon>Tylenchina</taxon>
        <taxon>Panagrolaimomorpha</taxon>
        <taxon>Strongyloidoidea</taxon>
        <taxon>Steinernematidae</taxon>
        <taxon>Steinernema</taxon>
    </lineage>
</organism>
<sequence>MCQVYHSQSKFVVTLGPNRSVPRDGLRAALLSDHRPTMATEVLRGAEDVVEFLRDLENSSHTTAAPMSDFYQWALSRQRNRGNASAAFFPAAAKSSVSLTKTSAVLLCDLLGAMCLFLNLFVLFALIRNRKRVLQNVFYVIVLHCAFVDIIRGTCLIIWGIPHLLIYNVPSMEYRLLALKINQIVLIILRSCNLLTIFNLLVFTTNEFIVIKYPLHYRRYFRRQTVVIMLICSWIISLTFGVGSVASNFFESAHSVLVLSDRNASRSLQEGSSLIRRRELDSVSVNMLSMVMIFALCYLCLFVVLVCYGAILRTIHRFHSLDSKGVFNSDDSQRIRSTKRLPEKESVQGASLKVNADGERCNSHRRWRNHLMSRHKYLIVIGSVLFVDVLFLFPYSGIQMVAFLHLNNVVTSATGSTIIRWCLQILIGVHSVIQPLCYFRMTEFRRLALCRKRRNVCGRSQSFSHMQRSYAQTKEQPMHTTHEDERLKEPNLDEVSGENDALLRRTSFDQMFLSRNWRRVESVKFRSYGKDSSPPPKKLSSLRSSTCYELESLFISDDVEQPPAQ</sequence>
<evidence type="ECO:0000313" key="13">
    <source>
        <dbReference type="Proteomes" id="UP000095287"/>
    </source>
</evidence>
<dbReference type="SUPFAM" id="SSF81321">
    <property type="entry name" value="Family A G protein-coupled receptor-like"/>
    <property type="match status" value="1"/>
</dbReference>
<feature type="transmembrane region" description="Helical" evidence="11">
    <location>
        <begin position="225"/>
        <end position="250"/>
    </location>
</feature>
<dbReference type="WBParaSite" id="L893_g30573.t1">
    <property type="protein sequence ID" value="L893_g30573.t1"/>
    <property type="gene ID" value="L893_g30573"/>
</dbReference>
<comment type="subcellular location">
    <subcellularLocation>
        <location evidence="1">Cell membrane</location>
        <topology evidence="1">Multi-pass membrane protein</topology>
    </subcellularLocation>
</comment>
<feature type="transmembrane region" description="Helical" evidence="11">
    <location>
        <begin position="418"/>
        <end position="439"/>
    </location>
</feature>
<evidence type="ECO:0000256" key="5">
    <source>
        <dbReference type="ARBA" id="ARBA00023040"/>
    </source>
</evidence>
<evidence type="ECO:0000259" key="12">
    <source>
        <dbReference type="PROSITE" id="PS50262"/>
    </source>
</evidence>
<dbReference type="InterPro" id="IPR000276">
    <property type="entry name" value="GPCR_Rhodpsn"/>
</dbReference>
<evidence type="ECO:0000256" key="1">
    <source>
        <dbReference type="ARBA" id="ARBA00004651"/>
    </source>
</evidence>
<dbReference type="GO" id="GO:0004930">
    <property type="term" value="F:G protein-coupled receptor activity"/>
    <property type="evidence" value="ECO:0007669"/>
    <property type="project" value="UniProtKB-KW"/>
</dbReference>
<evidence type="ECO:0000256" key="8">
    <source>
        <dbReference type="ARBA" id="ARBA00023180"/>
    </source>
</evidence>
<keyword evidence="13" id="KW-1185">Reference proteome</keyword>
<dbReference type="GO" id="GO:0005886">
    <property type="term" value="C:plasma membrane"/>
    <property type="evidence" value="ECO:0007669"/>
    <property type="project" value="UniProtKB-SubCell"/>
</dbReference>
<dbReference type="Proteomes" id="UP000095287">
    <property type="component" value="Unplaced"/>
</dbReference>
<evidence type="ECO:0000256" key="11">
    <source>
        <dbReference type="SAM" id="Phobius"/>
    </source>
</evidence>
<feature type="domain" description="G-protein coupled receptors family 1 profile" evidence="12">
    <location>
        <begin position="118"/>
        <end position="438"/>
    </location>
</feature>
<dbReference type="Pfam" id="PF00001">
    <property type="entry name" value="7tm_1"/>
    <property type="match status" value="1"/>
</dbReference>
<feature type="transmembrane region" description="Helical" evidence="11">
    <location>
        <begin position="377"/>
        <end position="398"/>
    </location>
</feature>
<dbReference type="PANTHER" id="PTHR24246:SF27">
    <property type="entry name" value="ADENOSINE RECEPTOR, ISOFORM A"/>
    <property type="match status" value="1"/>
</dbReference>
<accession>A0A1I7ZWW1</accession>
<protein>
    <submittedName>
        <fullName evidence="14">G_PROTEIN_RECEP_F1_2 domain-containing protein</fullName>
    </submittedName>
</protein>
<evidence type="ECO:0000256" key="6">
    <source>
        <dbReference type="ARBA" id="ARBA00023136"/>
    </source>
</evidence>
<name>A0A1I7ZWW1_9BILA</name>
<evidence type="ECO:0000256" key="7">
    <source>
        <dbReference type="ARBA" id="ARBA00023170"/>
    </source>
</evidence>
<dbReference type="PROSITE" id="PS50262">
    <property type="entry name" value="G_PROTEIN_RECEP_F1_2"/>
    <property type="match status" value="1"/>
</dbReference>
<keyword evidence="7" id="KW-0675">Receptor</keyword>
<keyword evidence="2" id="KW-1003">Cell membrane</keyword>
<feature type="region of interest" description="Disordered" evidence="10">
    <location>
        <begin position="467"/>
        <end position="487"/>
    </location>
</feature>
<keyword evidence="4 11" id="KW-1133">Transmembrane helix</keyword>
<keyword evidence="6 11" id="KW-0472">Membrane</keyword>
<dbReference type="Gene3D" id="1.20.1070.10">
    <property type="entry name" value="Rhodopsin 7-helix transmembrane proteins"/>
    <property type="match status" value="1"/>
</dbReference>
<evidence type="ECO:0000256" key="2">
    <source>
        <dbReference type="ARBA" id="ARBA00022475"/>
    </source>
</evidence>
<dbReference type="AlphaFoldDB" id="A0A1I7ZWW1"/>
<evidence type="ECO:0000256" key="9">
    <source>
        <dbReference type="ARBA" id="ARBA00023224"/>
    </source>
</evidence>
<evidence type="ECO:0000256" key="4">
    <source>
        <dbReference type="ARBA" id="ARBA00022989"/>
    </source>
</evidence>
<feature type="transmembrane region" description="Helical" evidence="11">
    <location>
        <begin position="181"/>
        <end position="204"/>
    </location>
</feature>
<keyword evidence="9" id="KW-0807">Transducer</keyword>